<accession>A0ABV3AWR2</accession>
<dbReference type="Gene3D" id="3.20.20.70">
    <property type="entry name" value="Aldolase class I"/>
    <property type="match status" value="1"/>
</dbReference>
<dbReference type="RefSeq" id="WP_359693894.1">
    <property type="nucleotide sequence ID" value="NZ_JBEYXT010000037.1"/>
</dbReference>
<evidence type="ECO:0000256" key="5">
    <source>
        <dbReference type="ARBA" id="ARBA00013151"/>
    </source>
</evidence>
<keyword evidence="9 11" id="KW-0704">Schiff base</keyword>
<evidence type="ECO:0000313" key="12">
    <source>
        <dbReference type="EMBL" id="MEU6801627.1"/>
    </source>
</evidence>
<evidence type="ECO:0000256" key="11">
    <source>
        <dbReference type="HAMAP-Rule" id="MF_00493"/>
    </source>
</evidence>
<dbReference type="PIRSF" id="PIRSF036915">
    <property type="entry name" value="Trnald_Bac_Plnt"/>
    <property type="match status" value="1"/>
</dbReference>
<dbReference type="HAMAP" id="MF_00493">
    <property type="entry name" value="Transaldolase_2"/>
    <property type="match status" value="1"/>
</dbReference>
<dbReference type="CDD" id="cd00955">
    <property type="entry name" value="Transaldolase_like"/>
    <property type="match status" value="1"/>
</dbReference>
<evidence type="ECO:0000256" key="4">
    <source>
        <dbReference type="ARBA" id="ARBA00008426"/>
    </source>
</evidence>
<proteinExistence type="inferred from homology"/>
<evidence type="ECO:0000256" key="1">
    <source>
        <dbReference type="ARBA" id="ARBA00003518"/>
    </source>
</evidence>
<comment type="catalytic activity">
    <reaction evidence="10 11">
        <text>D-sedoheptulose 7-phosphate + D-glyceraldehyde 3-phosphate = D-erythrose 4-phosphate + beta-D-fructose 6-phosphate</text>
        <dbReference type="Rhea" id="RHEA:17053"/>
        <dbReference type="ChEBI" id="CHEBI:16897"/>
        <dbReference type="ChEBI" id="CHEBI:57483"/>
        <dbReference type="ChEBI" id="CHEBI:57634"/>
        <dbReference type="ChEBI" id="CHEBI:59776"/>
        <dbReference type="EC" id="2.2.1.2"/>
    </reaction>
</comment>
<dbReference type="NCBIfam" id="TIGR00876">
    <property type="entry name" value="tal_mycobact"/>
    <property type="match status" value="1"/>
</dbReference>
<dbReference type="NCBIfam" id="NF002881">
    <property type="entry name" value="PRK03343.1"/>
    <property type="match status" value="1"/>
</dbReference>
<dbReference type="EC" id="2.2.1.2" evidence="5 11"/>
<organism evidence="12 13">
    <name type="scientific">Streptomyces neyagawaensis</name>
    <dbReference type="NCBI Taxonomy" id="42238"/>
    <lineage>
        <taxon>Bacteria</taxon>
        <taxon>Bacillati</taxon>
        <taxon>Actinomycetota</taxon>
        <taxon>Actinomycetes</taxon>
        <taxon>Kitasatosporales</taxon>
        <taxon>Streptomycetaceae</taxon>
        <taxon>Streptomyces</taxon>
    </lineage>
</organism>
<evidence type="ECO:0000256" key="7">
    <source>
        <dbReference type="ARBA" id="ARBA00022679"/>
    </source>
</evidence>
<evidence type="ECO:0000256" key="8">
    <source>
        <dbReference type="ARBA" id="ARBA00023126"/>
    </source>
</evidence>
<sequence length="385" mass="40997">MITVTTETTAAPAAADPLRRLSEEGVSVWLDDLSRERVTSGNLAELVTSGHVVGVTTNPSIFQAAIGSGKGYEEQLDDLAVRGVTVDEAVRMMTTADVRAAADVLRPVYEATGGRDGRVSIEVDPRLAHDTRATIAEARQLVWLVDRPNVMIKIPATRAGLPAITEVVGLGISVNVTLIFSLERYGEVMEAYLAGLEKARRKGLDLSAVHSVASFFVSRVDTEIDKRLTLLGTEEALGLRGRAALANARLAYQAYEEVFGGDRWTALAGAGANRQRPLWASTGVKDPAYKPTLYVDELVAPGTVNTMPEATLRATAAHGVIHGDTVTGGYARARADLAAVEALGISYDEVVRQLEEEGVAKFAAAWQDLLDAVAKSMNGKGVDGE</sequence>
<evidence type="ECO:0000256" key="9">
    <source>
        <dbReference type="ARBA" id="ARBA00023270"/>
    </source>
</evidence>
<evidence type="ECO:0000256" key="6">
    <source>
        <dbReference type="ARBA" id="ARBA00022490"/>
    </source>
</evidence>
<keyword evidence="7 11" id="KW-0808">Transferase</keyword>
<dbReference type="PANTHER" id="PTHR10683:SF31">
    <property type="entry name" value="TRANSALDOLASE"/>
    <property type="match status" value="1"/>
</dbReference>
<evidence type="ECO:0000256" key="10">
    <source>
        <dbReference type="ARBA" id="ARBA00048810"/>
    </source>
</evidence>
<keyword evidence="13" id="KW-1185">Reference proteome</keyword>
<name>A0ABV3AWR2_9ACTN</name>
<dbReference type="EMBL" id="JBEYXT010000037">
    <property type="protein sequence ID" value="MEU6801627.1"/>
    <property type="molecule type" value="Genomic_DNA"/>
</dbReference>
<dbReference type="PROSITE" id="PS00958">
    <property type="entry name" value="TRANSALDOLASE_2"/>
    <property type="match status" value="1"/>
</dbReference>
<comment type="caution">
    <text evidence="12">The sequence shown here is derived from an EMBL/GenBank/DDBJ whole genome shotgun (WGS) entry which is preliminary data.</text>
</comment>
<reference evidence="12 13" key="1">
    <citation type="submission" date="2024-06" db="EMBL/GenBank/DDBJ databases">
        <title>The Natural Products Discovery Center: Release of the First 8490 Sequenced Strains for Exploring Actinobacteria Biosynthetic Diversity.</title>
        <authorList>
            <person name="Kalkreuter E."/>
            <person name="Kautsar S.A."/>
            <person name="Yang D."/>
            <person name="Bader C.D."/>
            <person name="Teijaro C.N."/>
            <person name="Fluegel L."/>
            <person name="Davis C.M."/>
            <person name="Simpson J.R."/>
            <person name="Lauterbach L."/>
            <person name="Steele A.D."/>
            <person name="Gui C."/>
            <person name="Meng S."/>
            <person name="Li G."/>
            <person name="Viehrig K."/>
            <person name="Ye F."/>
            <person name="Su P."/>
            <person name="Kiefer A.F."/>
            <person name="Nichols A."/>
            <person name="Cepeda A.J."/>
            <person name="Yan W."/>
            <person name="Fan B."/>
            <person name="Jiang Y."/>
            <person name="Adhikari A."/>
            <person name="Zheng C.-J."/>
            <person name="Schuster L."/>
            <person name="Cowan T.M."/>
            <person name="Smanski M.J."/>
            <person name="Chevrette M.G."/>
            <person name="De Carvalho L.P.S."/>
            <person name="Shen B."/>
        </authorList>
    </citation>
    <scope>NUCLEOTIDE SEQUENCE [LARGE SCALE GENOMIC DNA]</scope>
    <source>
        <strain evidence="12 13">NPDC046851</strain>
    </source>
</reference>
<evidence type="ECO:0000256" key="2">
    <source>
        <dbReference type="ARBA" id="ARBA00004496"/>
    </source>
</evidence>
<dbReference type="InterPro" id="IPR013785">
    <property type="entry name" value="Aldolase_TIM"/>
</dbReference>
<evidence type="ECO:0000313" key="13">
    <source>
        <dbReference type="Proteomes" id="UP001551189"/>
    </source>
</evidence>
<dbReference type="Proteomes" id="UP001551189">
    <property type="component" value="Unassembled WGS sequence"/>
</dbReference>
<keyword evidence="8 11" id="KW-0570">Pentose shunt</keyword>
<gene>
    <name evidence="11 12" type="primary">tal</name>
    <name evidence="12" type="ORF">ABZ931_11515</name>
</gene>
<dbReference type="Pfam" id="PF00923">
    <property type="entry name" value="TAL_FSA"/>
    <property type="match status" value="1"/>
</dbReference>
<comment type="function">
    <text evidence="1 11">Transaldolase is important for the balance of metabolites in the pentose-phosphate pathway.</text>
</comment>
<feature type="active site" description="Schiff-base intermediate with substrate" evidence="11">
    <location>
        <position position="153"/>
    </location>
</feature>
<dbReference type="InterPro" id="IPR004732">
    <property type="entry name" value="Transaldolase_2"/>
</dbReference>
<keyword evidence="6 11" id="KW-0963">Cytoplasm</keyword>
<dbReference type="GO" id="GO:0004801">
    <property type="term" value="F:transaldolase activity"/>
    <property type="evidence" value="ECO:0007669"/>
    <property type="project" value="UniProtKB-EC"/>
</dbReference>
<dbReference type="PROSITE" id="PS01054">
    <property type="entry name" value="TRANSALDOLASE_1"/>
    <property type="match status" value="1"/>
</dbReference>
<dbReference type="InterPro" id="IPR018225">
    <property type="entry name" value="Transaldolase_AS"/>
</dbReference>
<comment type="similarity">
    <text evidence="4 11">Belongs to the transaldolase family. Type 2 subfamily.</text>
</comment>
<comment type="subcellular location">
    <subcellularLocation>
        <location evidence="2 11">Cytoplasm</location>
    </subcellularLocation>
</comment>
<dbReference type="SUPFAM" id="SSF51569">
    <property type="entry name" value="Aldolase"/>
    <property type="match status" value="1"/>
</dbReference>
<comment type="pathway">
    <text evidence="3 11">Carbohydrate degradation; pentose phosphate pathway; D-glyceraldehyde 3-phosphate and beta-D-fructose 6-phosphate from D-ribose 5-phosphate and D-xylulose 5-phosphate (non-oxidative stage): step 2/3.</text>
</comment>
<dbReference type="InterPro" id="IPR001585">
    <property type="entry name" value="TAL/FSA"/>
</dbReference>
<dbReference type="PANTHER" id="PTHR10683">
    <property type="entry name" value="TRANSALDOLASE"/>
    <property type="match status" value="1"/>
</dbReference>
<evidence type="ECO:0000256" key="3">
    <source>
        <dbReference type="ARBA" id="ARBA00004857"/>
    </source>
</evidence>
<protein>
    <recommendedName>
        <fullName evidence="5 11">Transaldolase</fullName>
        <ecNumber evidence="5 11">2.2.1.2</ecNumber>
    </recommendedName>
</protein>